<evidence type="ECO:0000313" key="2">
    <source>
        <dbReference type="EMBL" id="GER91868.1"/>
    </source>
</evidence>
<dbReference type="AlphaFoldDB" id="A0A5J4KQ95"/>
<organism evidence="2 3">
    <name type="scientific">Dictyobacter vulcani</name>
    <dbReference type="NCBI Taxonomy" id="2607529"/>
    <lineage>
        <taxon>Bacteria</taxon>
        <taxon>Bacillati</taxon>
        <taxon>Chloroflexota</taxon>
        <taxon>Ktedonobacteria</taxon>
        <taxon>Ktedonobacterales</taxon>
        <taxon>Dictyobacteraceae</taxon>
        <taxon>Dictyobacter</taxon>
    </lineage>
</organism>
<accession>A0A5J4KQ95</accession>
<evidence type="ECO:0000313" key="3">
    <source>
        <dbReference type="Proteomes" id="UP000326912"/>
    </source>
</evidence>
<gene>
    <name evidence="2" type="ORF">KDW_60300</name>
</gene>
<sequence>MLKGRTKSKTNAPSKKNEYRYRRANVFSQIIAQAHQQYDNEYRNQEPETDQTHIGPEVVIQEMRDLNTTID</sequence>
<comment type="caution">
    <text evidence="2">The sequence shown here is derived from an EMBL/GenBank/DDBJ whole genome shotgun (WGS) entry which is preliminary data.</text>
</comment>
<evidence type="ECO:0000256" key="1">
    <source>
        <dbReference type="SAM" id="MobiDB-lite"/>
    </source>
</evidence>
<keyword evidence="3" id="KW-1185">Reference proteome</keyword>
<dbReference type="Proteomes" id="UP000326912">
    <property type="component" value="Unassembled WGS sequence"/>
</dbReference>
<dbReference type="EMBL" id="BKZW01000004">
    <property type="protein sequence ID" value="GER91868.1"/>
    <property type="molecule type" value="Genomic_DNA"/>
</dbReference>
<feature type="region of interest" description="Disordered" evidence="1">
    <location>
        <begin position="1"/>
        <end position="20"/>
    </location>
</feature>
<protein>
    <submittedName>
        <fullName evidence="2">Uncharacterized protein</fullName>
    </submittedName>
</protein>
<proteinExistence type="predicted"/>
<name>A0A5J4KQ95_9CHLR</name>
<reference evidence="2 3" key="1">
    <citation type="submission" date="2019-10" db="EMBL/GenBank/DDBJ databases">
        <title>Dictyobacter vulcani sp. nov., within the class Ktedonobacteria, isolated from soil of volcanic Mt. Zao.</title>
        <authorList>
            <person name="Zheng Y."/>
            <person name="Wang C.M."/>
            <person name="Sakai Y."/>
            <person name="Abe K."/>
            <person name="Yokota A."/>
            <person name="Yabe S."/>
        </authorList>
    </citation>
    <scope>NUCLEOTIDE SEQUENCE [LARGE SCALE GENOMIC DNA]</scope>
    <source>
        <strain evidence="2 3">W12</strain>
    </source>
</reference>